<comment type="caution">
    <text evidence="10">The sequence shown here is derived from an EMBL/GenBank/DDBJ whole genome shotgun (WGS) entry which is preliminary data.</text>
</comment>
<evidence type="ECO:0000256" key="7">
    <source>
        <dbReference type="RuleBase" id="RU000414"/>
    </source>
</evidence>
<dbReference type="InterPro" id="IPR019832">
    <property type="entry name" value="Mn/Fe_SOD_C"/>
</dbReference>
<dbReference type="InterPro" id="IPR036324">
    <property type="entry name" value="Mn/Fe_SOD_N_sf"/>
</dbReference>
<dbReference type="Gene3D" id="3.55.40.20">
    <property type="entry name" value="Iron/manganese superoxide dismutase, C-terminal domain"/>
    <property type="match status" value="1"/>
</dbReference>
<feature type="binding site" evidence="6">
    <location>
        <position position="26"/>
    </location>
    <ligand>
        <name>Mn(2+)</name>
        <dbReference type="ChEBI" id="CHEBI:29035"/>
    </ligand>
</feature>
<dbReference type="EMBL" id="RBIJ01000002">
    <property type="protein sequence ID" value="RKQ85426.1"/>
    <property type="molecule type" value="Genomic_DNA"/>
</dbReference>
<protein>
    <recommendedName>
        <fullName evidence="3 7">Superoxide dismutase</fullName>
        <ecNumber evidence="3 7">1.15.1.1</ecNumber>
    </recommendedName>
</protein>
<dbReference type="InterPro" id="IPR036314">
    <property type="entry name" value="SOD_C_sf"/>
</dbReference>
<name>A0A660KVK2_9BACL</name>
<organism evidence="10 11">
    <name type="scientific">Brockia lithotrophica</name>
    <dbReference type="NCBI Taxonomy" id="933949"/>
    <lineage>
        <taxon>Bacteria</taxon>
        <taxon>Bacillati</taxon>
        <taxon>Bacillota</taxon>
        <taxon>Bacilli</taxon>
        <taxon>Bacillales</taxon>
        <taxon>Bacillales Family X. Incertae Sedis</taxon>
        <taxon>Brockia</taxon>
    </lineage>
</organism>
<dbReference type="GO" id="GO:0005737">
    <property type="term" value="C:cytoplasm"/>
    <property type="evidence" value="ECO:0007669"/>
    <property type="project" value="TreeGrafter"/>
</dbReference>
<dbReference type="GO" id="GO:0004784">
    <property type="term" value="F:superoxide dismutase activity"/>
    <property type="evidence" value="ECO:0007669"/>
    <property type="project" value="UniProtKB-EC"/>
</dbReference>
<comment type="similarity">
    <text evidence="2 7">Belongs to the iron/manganese superoxide dismutase family.</text>
</comment>
<sequence length="209" mass="24472">MFTLPPLPYAYDALEPYIDAKTMDVHYNGHHGGYVKNLNAALEKYPEWLEKDLVTILQSLDQIPEDIRTTVRNNGGGHYNHAFWWPMLRKNPGGRPSGRLLADIEAQFGSFENFQEEFKKVAMARFGSGWTWALYEDGRIVIVSTPNQDNPVMERRIPFFGLDVWEHAYYLKHQNRRDLYIADFWNVVDWEEVGRRYEIARSGKLPFTL</sequence>
<dbReference type="PRINTS" id="PR01703">
    <property type="entry name" value="MNSODISMTASE"/>
</dbReference>
<dbReference type="InterPro" id="IPR001189">
    <property type="entry name" value="Mn/Fe_SOD"/>
</dbReference>
<dbReference type="SUPFAM" id="SSF54719">
    <property type="entry name" value="Fe,Mn superoxide dismutase (SOD), C-terminal domain"/>
    <property type="match status" value="1"/>
</dbReference>
<dbReference type="PIRSF" id="PIRSF000349">
    <property type="entry name" value="SODismutase"/>
    <property type="match status" value="1"/>
</dbReference>
<evidence type="ECO:0000256" key="3">
    <source>
        <dbReference type="ARBA" id="ARBA00012682"/>
    </source>
</evidence>
<dbReference type="PANTHER" id="PTHR43595">
    <property type="entry name" value="37S RIBOSOMAL PROTEIN S26, MITOCHONDRIAL"/>
    <property type="match status" value="1"/>
</dbReference>
<evidence type="ECO:0000313" key="11">
    <source>
        <dbReference type="Proteomes" id="UP000267019"/>
    </source>
</evidence>
<feature type="domain" description="Manganese/iron superoxide dismutase C-terminal" evidence="9">
    <location>
        <begin position="96"/>
        <end position="195"/>
    </location>
</feature>
<evidence type="ECO:0000256" key="1">
    <source>
        <dbReference type="ARBA" id="ARBA00001936"/>
    </source>
</evidence>
<keyword evidence="4 6" id="KW-0479">Metal-binding</keyword>
<dbReference type="InterPro" id="IPR019833">
    <property type="entry name" value="Mn/Fe_SOD_BS"/>
</dbReference>
<evidence type="ECO:0000256" key="4">
    <source>
        <dbReference type="ARBA" id="ARBA00022723"/>
    </source>
</evidence>
<evidence type="ECO:0000256" key="5">
    <source>
        <dbReference type="ARBA" id="ARBA00023002"/>
    </source>
</evidence>
<reference evidence="10 11" key="1">
    <citation type="submission" date="2018-10" db="EMBL/GenBank/DDBJ databases">
        <title>Genomic Encyclopedia of Type Strains, Phase IV (KMG-IV): sequencing the most valuable type-strain genomes for metagenomic binning, comparative biology and taxonomic classification.</title>
        <authorList>
            <person name="Goeker M."/>
        </authorList>
    </citation>
    <scope>NUCLEOTIDE SEQUENCE [LARGE SCALE GENOMIC DNA]</scope>
    <source>
        <strain evidence="10 11">DSM 22653</strain>
    </source>
</reference>
<dbReference type="FunFam" id="1.10.287.990:FF:000001">
    <property type="entry name" value="Superoxide dismutase"/>
    <property type="match status" value="1"/>
</dbReference>
<gene>
    <name evidence="10" type="ORF">C7438_0818</name>
</gene>
<dbReference type="PANTHER" id="PTHR43595:SF2">
    <property type="entry name" value="SMALL RIBOSOMAL SUBUNIT PROTEIN MS42"/>
    <property type="match status" value="1"/>
</dbReference>
<proteinExistence type="inferred from homology"/>
<dbReference type="RefSeq" id="WP_121444103.1">
    <property type="nucleotide sequence ID" value="NZ_RBIJ01000002.1"/>
</dbReference>
<evidence type="ECO:0000259" key="8">
    <source>
        <dbReference type="Pfam" id="PF00081"/>
    </source>
</evidence>
<dbReference type="Pfam" id="PF02777">
    <property type="entry name" value="Sod_Fe_C"/>
    <property type="match status" value="1"/>
</dbReference>
<evidence type="ECO:0000313" key="10">
    <source>
        <dbReference type="EMBL" id="RKQ85426.1"/>
    </source>
</evidence>
<dbReference type="PROSITE" id="PS00088">
    <property type="entry name" value="SOD_MN"/>
    <property type="match status" value="1"/>
</dbReference>
<dbReference type="OrthoDB" id="9803125at2"/>
<dbReference type="AlphaFoldDB" id="A0A660KVK2"/>
<dbReference type="Gene3D" id="1.10.287.990">
    <property type="entry name" value="Fe,Mn superoxide dismutase (SOD) domain"/>
    <property type="match status" value="1"/>
</dbReference>
<keyword evidence="11" id="KW-1185">Reference proteome</keyword>
<feature type="binding site" evidence="6">
    <location>
        <position position="81"/>
    </location>
    <ligand>
        <name>Mn(2+)</name>
        <dbReference type="ChEBI" id="CHEBI:29035"/>
    </ligand>
</feature>
<accession>A0A660KVK2</accession>
<comment type="catalytic activity">
    <reaction evidence="7">
        <text>2 superoxide + 2 H(+) = H2O2 + O2</text>
        <dbReference type="Rhea" id="RHEA:20696"/>
        <dbReference type="ChEBI" id="CHEBI:15378"/>
        <dbReference type="ChEBI" id="CHEBI:15379"/>
        <dbReference type="ChEBI" id="CHEBI:16240"/>
        <dbReference type="ChEBI" id="CHEBI:18421"/>
        <dbReference type="EC" id="1.15.1.1"/>
    </reaction>
</comment>
<dbReference type="SUPFAM" id="SSF46609">
    <property type="entry name" value="Fe,Mn superoxide dismutase (SOD), N-terminal domain"/>
    <property type="match status" value="1"/>
</dbReference>
<comment type="cofactor">
    <cofactor evidence="1">
        <name>Mn(2+)</name>
        <dbReference type="ChEBI" id="CHEBI:29035"/>
    </cofactor>
</comment>
<dbReference type="Pfam" id="PF00081">
    <property type="entry name" value="Sod_Fe_N"/>
    <property type="match status" value="1"/>
</dbReference>
<dbReference type="GO" id="GO:0046872">
    <property type="term" value="F:metal ion binding"/>
    <property type="evidence" value="ECO:0007669"/>
    <property type="project" value="UniProtKB-KW"/>
</dbReference>
<evidence type="ECO:0000259" key="9">
    <source>
        <dbReference type="Pfam" id="PF02777"/>
    </source>
</evidence>
<comment type="function">
    <text evidence="7">Destroys radicals which are normally produced within the cells and which are toxic to biological systems.</text>
</comment>
<dbReference type="EC" id="1.15.1.1" evidence="3 7"/>
<feature type="binding site" evidence="6">
    <location>
        <position position="163"/>
    </location>
    <ligand>
        <name>Mn(2+)</name>
        <dbReference type="ChEBI" id="CHEBI:29035"/>
    </ligand>
</feature>
<evidence type="ECO:0000256" key="6">
    <source>
        <dbReference type="PIRSR" id="PIRSR000349-1"/>
    </source>
</evidence>
<dbReference type="FunFam" id="3.55.40.20:FF:000004">
    <property type="entry name" value="Superoxide dismutase [Fe]"/>
    <property type="match status" value="1"/>
</dbReference>
<evidence type="ECO:0000256" key="2">
    <source>
        <dbReference type="ARBA" id="ARBA00008714"/>
    </source>
</evidence>
<feature type="domain" description="Manganese/iron superoxide dismutase N-terminal" evidence="8">
    <location>
        <begin position="2"/>
        <end position="88"/>
    </location>
</feature>
<dbReference type="InterPro" id="IPR019831">
    <property type="entry name" value="Mn/Fe_SOD_N"/>
</dbReference>
<keyword evidence="5 7" id="KW-0560">Oxidoreductase</keyword>
<dbReference type="Proteomes" id="UP000267019">
    <property type="component" value="Unassembled WGS sequence"/>
</dbReference>
<feature type="binding site" evidence="6">
    <location>
        <position position="167"/>
    </location>
    <ligand>
        <name>Mn(2+)</name>
        <dbReference type="ChEBI" id="CHEBI:29035"/>
    </ligand>
</feature>